<dbReference type="Gene3D" id="2.40.30.10">
    <property type="entry name" value="Translation factors"/>
    <property type="match status" value="1"/>
</dbReference>
<name>A0AAV5ATP4_9FLAO</name>
<organism evidence="6 8">
    <name type="scientific">Capnocytophaga catalasegens</name>
    <dbReference type="NCBI Taxonomy" id="1004260"/>
    <lineage>
        <taxon>Bacteria</taxon>
        <taxon>Pseudomonadati</taxon>
        <taxon>Bacteroidota</taxon>
        <taxon>Flavobacteriia</taxon>
        <taxon>Flavobacteriales</taxon>
        <taxon>Flavobacteriaceae</taxon>
        <taxon>Capnocytophaga</taxon>
    </lineage>
</organism>
<sequence>MYNEKDSKMFDILIIGGGAAGFFTAINCADKRPELKIAILEKGKEVLAKVRISGGGRCNVTHAEFIPQNLVKNYPRGEKELLSPFHRFMCGDVMEWFENRGVPLKTEADGRVFPASDSSKSIIDCFLREIKQKNIELLTSQNVISFQKEANHWQVTTSDTTFHTKNLIVTTGSNPKIWNLLAKLGHTIVSPVPSLFTFNTSDDFIRNMAGISTIAEVSLYNTDNKPLKIKNIAPLLITHWGFSGPAVLKLSAWGARILAEHQYQCILSVNWLADYDKIPHQEDILQHLQEVKQQQPKKMLQNSQFFDLPKRLWLRLLGKSGLQPAMIWAELGKSHLLTLSEVLTKSQFRIDGKSIFKEEFVTAGGVSLSEINFKTFESKLLPNLYLAGEVIDVDAITGGFNFQNAWTGGYLISEALANK</sequence>
<dbReference type="Pfam" id="PF03486">
    <property type="entry name" value="HI0933_like"/>
    <property type="match status" value="1"/>
</dbReference>
<evidence type="ECO:0000256" key="1">
    <source>
        <dbReference type="ARBA" id="ARBA00001974"/>
    </source>
</evidence>
<dbReference type="Proteomes" id="UP001207736">
    <property type="component" value="Unassembled WGS sequence"/>
</dbReference>
<evidence type="ECO:0000256" key="2">
    <source>
        <dbReference type="ARBA" id="ARBA00022630"/>
    </source>
</evidence>
<protein>
    <submittedName>
        <fullName evidence="6">Flavoprotein</fullName>
    </submittedName>
</protein>
<dbReference type="InterPro" id="IPR055178">
    <property type="entry name" value="RsdA/BaiN/AoA(So)-like_dom"/>
</dbReference>
<dbReference type="SUPFAM" id="SSF51905">
    <property type="entry name" value="FAD/NAD(P)-binding domain"/>
    <property type="match status" value="1"/>
</dbReference>
<keyword evidence="2" id="KW-0285">Flavoprotein</keyword>
<dbReference type="PRINTS" id="PR00411">
    <property type="entry name" value="PNDRDTASEI"/>
</dbReference>
<evidence type="ECO:0000313" key="8">
    <source>
        <dbReference type="Proteomes" id="UP001207736"/>
    </source>
</evidence>
<dbReference type="Proteomes" id="UP001208692">
    <property type="component" value="Unassembled WGS sequence"/>
</dbReference>
<evidence type="ECO:0000259" key="5">
    <source>
        <dbReference type="Pfam" id="PF22780"/>
    </source>
</evidence>
<proteinExistence type="predicted"/>
<dbReference type="Gene3D" id="1.10.8.260">
    <property type="entry name" value="HI0933 insert domain-like"/>
    <property type="match status" value="1"/>
</dbReference>
<dbReference type="NCBIfam" id="TIGR00275">
    <property type="entry name" value="aminoacetone oxidase family FAD-binding enzyme"/>
    <property type="match status" value="1"/>
</dbReference>
<dbReference type="AlphaFoldDB" id="A0AAV5ATP4"/>
<dbReference type="InterPro" id="IPR057661">
    <property type="entry name" value="RsdA/BaiN/AoA(So)_Rossmann"/>
</dbReference>
<keyword evidence="3" id="KW-0274">FAD</keyword>
<comment type="caution">
    <text evidence="6">The sequence shown here is derived from an EMBL/GenBank/DDBJ whole genome shotgun (WGS) entry which is preliminary data.</text>
</comment>
<dbReference type="SUPFAM" id="SSF160996">
    <property type="entry name" value="HI0933 insert domain-like"/>
    <property type="match status" value="1"/>
</dbReference>
<dbReference type="InterPro" id="IPR036188">
    <property type="entry name" value="FAD/NAD-bd_sf"/>
</dbReference>
<evidence type="ECO:0000259" key="4">
    <source>
        <dbReference type="Pfam" id="PF03486"/>
    </source>
</evidence>
<dbReference type="PRINTS" id="PR00368">
    <property type="entry name" value="FADPNR"/>
</dbReference>
<comment type="cofactor">
    <cofactor evidence="1">
        <name>FAD</name>
        <dbReference type="ChEBI" id="CHEBI:57692"/>
    </cofactor>
</comment>
<dbReference type="PANTHER" id="PTHR42887">
    <property type="entry name" value="OS12G0638800 PROTEIN"/>
    <property type="match status" value="1"/>
</dbReference>
<dbReference type="InterPro" id="IPR023166">
    <property type="entry name" value="BaiN-like_dom_sf"/>
</dbReference>
<accession>A0AAV5ATP4</accession>
<dbReference type="Pfam" id="PF22780">
    <property type="entry name" value="HI0933_like_1st"/>
    <property type="match status" value="1"/>
</dbReference>
<gene>
    <name evidence="6" type="ORF">RCZ15_02060</name>
    <name evidence="7" type="ORF">RCZ16_14430</name>
</gene>
<feature type="domain" description="RsdA/BaiN/AoA(So)-like Rossmann fold-like" evidence="4">
    <location>
        <begin position="11"/>
        <end position="412"/>
    </location>
</feature>
<dbReference type="EMBL" id="BQKB01000027">
    <property type="protein sequence ID" value="GJM53126.1"/>
    <property type="molecule type" value="Genomic_DNA"/>
</dbReference>
<dbReference type="EMBL" id="BQKA01000005">
    <property type="protein sequence ID" value="GJM49231.1"/>
    <property type="molecule type" value="Genomic_DNA"/>
</dbReference>
<evidence type="ECO:0000313" key="7">
    <source>
        <dbReference type="EMBL" id="GJM53126.1"/>
    </source>
</evidence>
<dbReference type="Gene3D" id="3.50.50.60">
    <property type="entry name" value="FAD/NAD(P)-binding domain"/>
    <property type="match status" value="1"/>
</dbReference>
<evidence type="ECO:0000256" key="3">
    <source>
        <dbReference type="ARBA" id="ARBA00022827"/>
    </source>
</evidence>
<evidence type="ECO:0000313" key="9">
    <source>
        <dbReference type="Proteomes" id="UP001208692"/>
    </source>
</evidence>
<dbReference type="InterPro" id="IPR004792">
    <property type="entry name" value="BaiN-like"/>
</dbReference>
<feature type="domain" description="RsdA/BaiN/AoA(So)-like insert" evidence="5">
    <location>
        <begin position="192"/>
        <end position="361"/>
    </location>
</feature>
<dbReference type="PANTHER" id="PTHR42887:SF2">
    <property type="entry name" value="OS12G0638800 PROTEIN"/>
    <property type="match status" value="1"/>
</dbReference>
<keyword evidence="9" id="KW-1185">Reference proteome</keyword>
<evidence type="ECO:0000313" key="6">
    <source>
        <dbReference type="EMBL" id="GJM49231.1"/>
    </source>
</evidence>
<reference evidence="6 9" key="1">
    <citation type="submission" date="2021-11" db="EMBL/GenBank/DDBJ databases">
        <title>Draft genome sequence of Capnocytophaga sp. strain KC07075 isolated from cat oral cavity.</title>
        <authorList>
            <person name="Suzuki M."/>
            <person name="Imaoka K."/>
            <person name="Kimura M."/>
            <person name="Morikawa S."/>
            <person name="Maeda K."/>
        </authorList>
    </citation>
    <scope>NUCLEOTIDE SEQUENCE</scope>
    <source>
        <strain evidence="6">KC07075</strain>
        <strain evidence="7 9">KC07079</strain>
    </source>
</reference>